<feature type="region of interest" description="Disordered" evidence="2">
    <location>
        <begin position="741"/>
        <end position="837"/>
    </location>
</feature>
<feature type="compositionally biased region" description="Polar residues" evidence="2">
    <location>
        <begin position="205"/>
        <end position="224"/>
    </location>
</feature>
<dbReference type="Proteomes" id="UP000039865">
    <property type="component" value="Unassembled WGS sequence"/>
</dbReference>
<organism evidence="4 5">
    <name type="scientific">Stylonychia lemnae</name>
    <name type="common">Ciliate</name>
    <dbReference type="NCBI Taxonomy" id="5949"/>
    <lineage>
        <taxon>Eukaryota</taxon>
        <taxon>Sar</taxon>
        <taxon>Alveolata</taxon>
        <taxon>Ciliophora</taxon>
        <taxon>Intramacronucleata</taxon>
        <taxon>Spirotrichea</taxon>
        <taxon>Stichotrichia</taxon>
        <taxon>Sporadotrichida</taxon>
        <taxon>Oxytrichidae</taxon>
        <taxon>Stylonychinae</taxon>
        <taxon>Stylonychia</taxon>
    </lineage>
</organism>
<sequence length="837" mass="96721">MSIQNQNQNSQNQQIGGFDILRLCQPSMEHLNDDFICGICEKQQKRNNQSSYEKQCKSCHNNNGNYKQPQQESMKILHNYQISCSNCQKPFPIQEILIHEGVCKKQKCSNELCGLSLEGMPDTVSFTINGEEKISCSKKCKKVTKFGYILKKSTETEVLRAFETMLRKKISKKQKQQQQQNLSISNAAGQIFQYQTIAHQRGVTQRNESLDQPLSGNQKRQGFATQRKAKSDVEENKDQSRLNIPMFGFLSEFHDFCWDVDNSSKEVVFSQDYRHAFLCESNYYFRTIISNRPFSDGVHYWEIIADSRTEHELKVGITTQQTFNVNSSFSDYEFGFAYYGLGQLRHGSNAVGEPYGKQFKKKGILGVCLNMINGSLSFALDGEYMGMAFEDPSLKKGPIYAAISLLHIAGCTLISDPAETSQQLQSSHQSSSLAVEITQNQLSAGSVQQSPLIGNLGNQMKTQSSFGLNKKSQDGAFINKFYDKTFAQAFEGHIQYEIHNKKLQDVKEEIKKLKQTKKEENNTRISQIEKVKLIKNQSHSFRQNERVNEILKHNQLLLEKLYDIQIQKLKQSPTNAEEKNAKKNSLHYNFKKQQAEQIDQENLRIMYKIVNIESSIRKKKMDDQYKEYRKLKKNLSKLPQYDIDKLVENTKKTFQHVESKTSNFLPAIVVKHQRSQSTVEKKKRDDKDIEVKSKKFKLSQKPSPTHSQSPEEALDEDDNNFEFQKEIVDKVLAEKRIKKTQKQNKKLLNTHETNQQKQKEGSKSPARQKKKKNKSKVFMIHQKSLEIFQEIDSDKDKKSNNETLNNTQLDDLQENSQTLSQQQQELQQHQEQSEQKD</sequence>
<feature type="compositionally biased region" description="Low complexity" evidence="2">
    <location>
        <begin position="814"/>
        <end position="830"/>
    </location>
</feature>
<feature type="region of interest" description="Disordered" evidence="2">
    <location>
        <begin position="205"/>
        <end position="237"/>
    </location>
</feature>
<dbReference type="PANTHER" id="PTHR12245">
    <property type="entry name" value="SPRY DOMAIN CONTAINING SOCS BOX PROTEIN"/>
    <property type="match status" value="1"/>
</dbReference>
<gene>
    <name evidence="4" type="primary">Contig7431.g7943</name>
    <name evidence="4" type="ORF">STYLEM_8969</name>
</gene>
<feature type="region of interest" description="Disordered" evidence="2">
    <location>
        <begin position="673"/>
        <end position="719"/>
    </location>
</feature>
<dbReference type="InterPro" id="IPR001870">
    <property type="entry name" value="B30.2/SPRY"/>
</dbReference>
<dbReference type="InterPro" id="IPR043136">
    <property type="entry name" value="B30.2/SPRY_sf"/>
</dbReference>
<feature type="compositionally biased region" description="Basic residues" evidence="2">
    <location>
        <begin position="766"/>
        <end position="775"/>
    </location>
</feature>
<protein>
    <submittedName>
        <fullName evidence="4">Spry domain containing protein</fullName>
    </submittedName>
</protein>
<feature type="compositionally biased region" description="Polar residues" evidence="2">
    <location>
        <begin position="801"/>
        <end position="810"/>
    </location>
</feature>
<dbReference type="PROSITE" id="PS50188">
    <property type="entry name" value="B302_SPRY"/>
    <property type="match status" value="1"/>
</dbReference>
<evidence type="ECO:0000259" key="3">
    <source>
        <dbReference type="PROSITE" id="PS50188"/>
    </source>
</evidence>
<feature type="compositionally biased region" description="Basic and acidic residues" evidence="2">
    <location>
        <begin position="679"/>
        <end position="693"/>
    </location>
</feature>
<reference evidence="4 5" key="1">
    <citation type="submission" date="2014-06" db="EMBL/GenBank/DDBJ databases">
        <authorList>
            <person name="Swart Estienne"/>
        </authorList>
    </citation>
    <scope>NUCLEOTIDE SEQUENCE [LARGE SCALE GENOMIC DNA]</scope>
    <source>
        <strain evidence="4 5">130c</strain>
    </source>
</reference>
<dbReference type="SMART" id="SM00449">
    <property type="entry name" value="SPRY"/>
    <property type="match status" value="1"/>
</dbReference>
<evidence type="ECO:0000313" key="4">
    <source>
        <dbReference type="EMBL" id="CDW79977.1"/>
    </source>
</evidence>
<keyword evidence="1" id="KW-0175">Coiled coil</keyword>
<dbReference type="InParanoid" id="A0A078AER2"/>
<feature type="coiled-coil region" evidence="1">
    <location>
        <begin position="496"/>
        <end position="523"/>
    </location>
</feature>
<dbReference type="PANTHER" id="PTHR12245:SF5">
    <property type="entry name" value="SPRY DOMAIN-CONTAINING SOCS BOX PROTEIN 3"/>
    <property type="match status" value="1"/>
</dbReference>
<accession>A0A078AER2</accession>
<evidence type="ECO:0000313" key="5">
    <source>
        <dbReference type="Proteomes" id="UP000039865"/>
    </source>
</evidence>
<feature type="domain" description="B30.2/SPRY" evidence="3">
    <location>
        <begin position="236"/>
        <end position="422"/>
    </location>
</feature>
<dbReference type="Pfam" id="PF00622">
    <property type="entry name" value="SPRY"/>
    <property type="match status" value="1"/>
</dbReference>
<dbReference type="Gene3D" id="2.60.120.920">
    <property type="match status" value="1"/>
</dbReference>
<evidence type="ECO:0000256" key="1">
    <source>
        <dbReference type="SAM" id="Coils"/>
    </source>
</evidence>
<dbReference type="CDD" id="cd11709">
    <property type="entry name" value="SPRY"/>
    <property type="match status" value="1"/>
</dbReference>
<name>A0A078AER2_STYLE</name>
<dbReference type="OrthoDB" id="5547302at2759"/>
<keyword evidence="5" id="KW-1185">Reference proteome</keyword>
<evidence type="ECO:0000256" key="2">
    <source>
        <dbReference type="SAM" id="MobiDB-lite"/>
    </source>
</evidence>
<dbReference type="EMBL" id="CCKQ01008514">
    <property type="protein sequence ID" value="CDW79977.1"/>
    <property type="molecule type" value="Genomic_DNA"/>
</dbReference>
<dbReference type="SUPFAM" id="SSF49899">
    <property type="entry name" value="Concanavalin A-like lectins/glucanases"/>
    <property type="match status" value="1"/>
</dbReference>
<dbReference type="AlphaFoldDB" id="A0A078AER2"/>
<proteinExistence type="predicted"/>
<dbReference type="InterPro" id="IPR013320">
    <property type="entry name" value="ConA-like_dom_sf"/>
</dbReference>
<dbReference type="InterPro" id="IPR050672">
    <property type="entry name" value="FBXO45-Fsn/SPSB_families"/>
</dbReference>
<dbReference type="InterPro" id="IPR003877">
    <property type="entry name" value="SPRY_dom"/>
</dbReference>
<feature type="compositionally biased region" description="Polar residues" evidence="2">
    <location>
        <begin position="700"/>
        <end position="710"/>
    </location>
</feature>